<dbReference type="STRING" id="463301.SAMN04487955_11828"/>
<dbReference type="OrthoDB" id="4611853at2"/>
<feature type="domain" description="Glycosyl transferase family 1" evidence="1">
    <location>
        <begin position="203"/>
        <end position="345"/>
    </location>
</feature>
<dbReference type="AlphaFoldDB" id="A0A1I7KDU6"/>
<keyword evidence="3" id="KW-1185">Reference proteome</keyword>
<dbReference type="PANTHER" id="PTHR45947:SF3">
    <property type="entry name" value="SULFOQUINOVOSYL TRANSFERASE SQD2"/>
    <property type="match status" value="1"/>
</dbReference>
<proteinExistence type="predicted"/>
<dbReference type="RefSeq" id="WP_089797430.1">
    <property type="nucleotide sequence ID" value="NZ_FPBP01000018.1"/>
</dbReference>
<sequence length="384" mass="43224">MSERKLRILTFTGCYLPGYKGGGPIKTIKNLFDQAGDEITFKLITSDRDLGDSSPYTSVTCGAWNQVGNASVFYSQPGKTCYAQTARELRAKDYDIVYLNSFFSPRFSFFPILIAKSLRQKVVLAPRGEFSEGALAFKFMKKRLFITAFRLLGLHKSTVFQVSSDFEAEDIRRALGSGVDIRVAENIGSQEFAVYLESRTSGPLRAVFVSRISPMKNLLAALEMLRNVQQPLAYDIYGPIEDHDYWRECEKVISAMPSHIQVQHKGTLNPDEVVKTLVKYDVFFFPTKGENYGHVIAEALCAGLPILIADTTPWRNLQDLGIGWDLPLTNPETFSAILDELVAMSAKDHFCMRQKVLAWAKNKFVNPEAIEANKAMFEYALMKK</sequence>
<evidence type="ECO:0000259" key="1">
    <source>
        <dbReference type="Pfam" id="PF00534"/>
    </source>
</evidence>
<dbReference type="InterPro" id="IPR001296">
    <property type="entry name" value="Glyco_trans_1"/>
</dbReference>
<name>A0A1I7KDU6_9GAMM</name>
<organism evidence="2 3">
    <name type="scientific">Halomonas korlensis</name>
    <dbReference type="NCBI Taxonomy" id="463301"/>
    <lineage>
        <taxon>Bacteria</taxon>
        <taxon>Pseudomonadati</taxon>
        <taxon>Pseudomonadota</taxon>
        <taxon>Gammaproteobacteria</taxon>
        <taxon>Oceanospirillales</taxon>
        <taxon>Halomonadaceae</taxon>
        <taxon>Halomonas</taxon>
    </lineage>
</organism>
<gene>
    <name evidence="2" type="ORF">SAMN04487955_11828</name>
</gene>
<accession>A0A1I7KDU6</accession>
<dbReference type="PANTHER" id="PTHR45947">
    <property type="entry name" value="SULFOQUINOVOSYL TRANSFERASE SQD2"/>
    <property type="match status" value="1"/>
</dbReference>
<dbReference type="Pfam" id="PF00534">
    <property type="entry name" value="Glycos_transf_1"/>
    <property type="match status" value="1"/>
</dbReference>
<dbReference type="GO" id="GO:0016757">
    <property type="term" value="F:glycosyltransferase activity"/>
    <property type="evidence" value="ECO:0007669"/>
    <property type="project" value="InterPro"/>
</dbReference>
<dbReference type="Proteomes" id="UP000198693">
    <property type="component" value="Unassembled WGS sequence"/>
</dbReference>
<dbReference type="SUPFAM" id="SSF53756">
    <property type="entry name" value="UDP-Glycosyltransferase/glycogen phosphorylase"/>
    <property type="match status" value="1"/>
</dbReference>
<evidence type="ECO:0000313" key="2">
    <source>
        <dbReference type="EMBL" id="SFU95574.1"/>
    </source>
</evidence>
<keyword evidence="2" id="KW-0808">Transferase</keyword>
<dbReference type="EMBL" id="FPBP01000018">
    <property type="protein sequence ID" value="SFU95574.1"/>
    <property type="molecule type" value="Genomic_DNA"/>
</dbReference>
<protein>
    <submittedName>
        <fullName evidence="2">Glycosyltransferase involved in cell wall bisynthesis</fullName>
    </submittedName>
</protein>
<reference evidence="3" key="1">
    <citation type="submission" date="2016-10" db="EMBL/GenBank/DDBJ databases">
        <authorList>
            <person name="Varghese N."/>
            <person name="Submissions S."/>
        </authorList>
    </citation>
    <scope>NUCLEOTIDE SEQUENCE [LARGE SCALE GENOMIC DNA]</scope>
    <source>
        <strain evidence="3">CGMCC 1.6981</strain>
    </source>
</reference>
<dbReference type="InterPro" id="IPR050194">
    <property type="entry name" value="Glycosyltransferase_grp1"/>
</dbReference>
<evidence type="ECO:0000313" key="3">
    <source>
        <dbReference type="Proteomes" id="UP000198693"/>
    </source>
</evidence>
<dbReference type="Gene3D" id="3.40.50.2000">
    <property type="entry name" value="Glycogen Phosphorylase B"/>
    <property type="match status" value="2"/>
</dbReference>